<comment type="subcellular location">
    <subcellularLocation>
        <location evidence="12">Cell membrane</location>
        <topology evidence="12">Peripheral membrane protein</topology>
    </subcellularLocation>
</comment>
<dbReference type="GO" id="GO:0005886">
    <property type="term" value="C:plasma membrane"/>
    <property type="evidence" value="ECO:0007669"/>
    <property type="project" value="UniProtKB-SubCell"/>
</dbReference>
<dbReference type="Proteomes" id="UP000198611">
    <property type="component" value="Unassembled WGS sequence"/>
</dbReference>
<evidence type="ECO:0000256" key="2">
    <source>
        <dbReference type="ARBA" id="ARBA00022475"/>
    </source>
</evidence>
<keyword evidence="10 12" id="KW-1208">Phospholipid metabolism</keyword>
<keyword evidence="11 12" id="KW-0670">Pyruvate</keyword>
<comment type="PTM">
    <text evidence="12">Is synthesized initially as an inactive proenzyme. Formation of the active enzyme involves a self-maturation process in which the active site pyruvoyl group is generated from an internal serine residue via an autocatalytic post-translational modification. Two non-identical subunits are generated from the proenzyme in this reaction, and the pyruvate is formed at the N-terminus of the alpha chain, which is derived from the carboxyl end of the proenzyme. The autoendoproteolytic cleavage occurs by a canonical serine protease mechanism, in which the side chain hydroxyl group of the serine supplies its oxygen atom to form the C-terminus of the beta chain, while the remainder of the serine residue undergoes an oxidative deamination to produce ammonia and the pyruvoyl prosthetic group on the alpha chain. During this reaction, the Ser that is part of the protease active site of the proenzyme becomes the pyruvoyl prosthetic group, which constitutes an essential element of the active site of the mature decarboxylase.</text>
</comment>
<organism evidence="14 15">
    <name type="scientific">Thiohalospira halophila DSM 15071</name>
    <dbReference type="NCBI Taxonomy" id="1123397"/>
    <lineage>
        <taxon>Bacteria</taxon>
        <taxon>Pseudomonadati</taxon>
        <taxon>Pseudomonadota</taxon>
        <taxon>Gammaproteobacteria</taxon>
        <taxon>Thiohalospirales</taxon>
        <taxon>Thiohalospiraceae</taxon>
        <taxon>Thiohalospira</taxon>
    </lineage>
</organism>
<evidence type="ECO:0000256" key="5">
    <source>
        <dbReference type="ARBA" id="ARBA00023098"/>
    </source>
</evidence>
<reference evidence="14 15" key="1">
    <citation type="submission" date="2016-10" db="EMBL/GenBank/DDBJ databases">
        <authorList>
            <person name="de Groot N.N."/>
        </authorList>
    </citation>
    <scope>NUCLEOTIDE SEQUENCE [LARGE SCALE GENOMIC DNA]</scope>
    <source>
        <strain evidence="14 15">HL3</strain>
    </source>
</reference>
<gene>
    <name evidence="12" type="primary">psd</name>
    <name evidence="14" type="ORF">SAMN05660831_02001</name>
</gene>
<evidence type="ECO:0000313" key="15">
    <source>
        <dbReference type="Proteomes" id="UP000198611"/>
    </source>
</evidence>
<evidence type="ECO:0000256" key="8">
    <source>
        <dbReference type="ARBA" id="ARBA00023209"/>
    </source>
</evidence>
<dbReference type="EC" id="4.1.1.65" evidence="12"/>
<dbReference type="InterPro" id="IPR033178">
    <property type="entry name" value="PSD_type1_pro"/>
</dbReference>
<dbReference type="EMBL" id="FOMJ01000007">
    <property type="protein sequence ID" value="SFD64823.1"/>
    <property type="molecule type" value="Genomic_DNA"/>
</dbReference>
<comment type="similarity">
    <text evidence="12">Belongs to the phosphatidylserine decarboxylase family. PSD-B subfamily. Prokaryotic type I sub-subfamily.</text>
</comment>
<comment type="function">
    <text evidence="12">Catalyzes the formation of phosphatidylethanolamine (PtdEtn) from phosphatidylserine (PtdSer).</text>
</comment>
<evidence type="ECO:0000256" key="9">
    <source>
        <dbReference type="ARBA" id="ARBA00023239"/>
    </source>
</evidence>
<keyword evidence="5 12" id="KW-0443">Lipid metabolism</keyword>
<evidence type="ECO:0000256" key="13">
    <source>
        <dbReference type="SAM" id="MobiDB-lite"/>
    </source>
</evidence>
<keyword evidence="15" id="KW-1185">Reference proteome</keyword>
<keyword evidence="4 12" id="KW-0210">Decarboxylase</keyword>
<comment type="cofactor">
    <cofactor evidence="12">
        <name>pyruvate</name>
        <dbReference type="ChEBI" id="CHEBI:15361"/>
    </cofactor>
    <text evidence="12">Binds 1 pyruvoyl group covalently per subunit.</text>
</comment>
<evidence type="ECO:0000256" key="6">
    <source>
        <dbReference type="ARBA" id="ARBA00023136"/>
    </source>
</evidence>
<feature type="modified residue" description="Pyruvic acid (Ser); by autocatalysis" evidence="12">
    <location>
        <position position="249"/>
    </location>
</feature>
<dbReference type="NCBIfam" id="TIGR00163">
    <property type="entry name" value="PS_decarb"/>
    <property type="match status" value="1"/>
</dbReference>
<comment type="pathway">
    <text evidence="12">Phospholipid metabolism; phosphatidylethanolamine biosynthesis; phosphatidylethanolamine from CDP-diacylglycerol: step 2/2.</text>
</comment>
<feature type="region of interest" description="Disordered" evidence="13">
    <location>
        <begin position="221"/>
        <end position="240"/>
    </location>
</feature>
<dbReference type="GO" id="GO:0004609">
    <property type="term" value="F:phosphatidylserine decarboxylase activity"/>
    <property type="evidence" value="ECO:0007669"/>
    <property type="project" value="UniProtKB-UniRule"/>
</dbReference>
<name>A0A1I1U7X7_9GAMM</name>
<dbReference type="PANTHER" id="PTHR10067:SF6">
    <property type="entry name" value="PHOSPHATIDYLSERINE DECARBOXYLASE PROENZYME, MITOCHONDRIAL"/>
    <property type="match status" value="1"/>
</dbReference>
<feature type="active site" description="Charge relay system; for autoendoproteolytic cleavage activity" evidence="12">
    <location>
        <position position="92"/>
    </location>
</feature>
<feature type="chain" id="PRO_5023396928" description="Phosphatidylserine decarboxylase beta chain" evidence="12">
    <location>
        <begin position="1"/>
        <end position="248"/>
    </location>
</feature>
<dbReference type="AlphaFoldDB" id="A0A1I1U7X7"/>
<evidence type="ECO:0000313" key="14">
    <source>
        <dbReference type="EMBL" id="SFD64823.1"/>
    </source>
</evidence>
<dbReference type="OrthoDB" id="9802030at2"/>
<comment type="subunit">
    <text evidence="12">Heterodimer of a large membrane-associated beta subunit and a small pyruvoyl-containing alpha subunit.</text>
</comment>
<keyword evidence="7 12" id="KW-0865">Zymogen</keyword>
<dbReference type="STRING" id="1123397.SAMN05660831_02001"/>
<dbReference type="InterPro" id="IPR033177">
    <property type="entry name" value="PSD-B"/>
</dbReference>
<feature type="compositionally biased region" description="Basic and acidic residues" evidence="13">
    <location>
        <begin position="229"/>
        <end position="240"/>
    </location>
</feature>
<evidence type="ECO:0000256" key="1">
    <source>
        <dbReference type="ARBA" id="ARBA00005189"/>
    </source>
</evidence>
<accession>A0A1I1U7X7</accession>
<dbReference type="PANTHER" id="PTHR10067">
    <property type="entry name" value="PHOSPHATIDYLSERINE DECARBOXYLASE"/>
    <property type="match status" value="1"/>
</dbReference>
<feature type="active site" description="Schiff-base intermediate with substrate; via pyruvic acid; for decarboxylase activity" evidence="12">
    <location>
        <position position="249"/>
    </location>
</feature>
<feature type="active site" description="Charge relay system; for autoendoproteolytic cleavage activity" evidence="12">
    <location>
        <position position="249"/>
    </location>
</feature>
<proteinExistence type="inferred from homology"/>
<evidence type="ECO:0000256" key="12">
    <source>
        <dbReference type="HAMAP-Rule" id="MF_00662"/>
    </source>
</evidence>
<evidence type="ECO:0000256" key="3">
    <source>
        <dbReference type="ARBA" id="ARBA00022516"/>
    </source>
</evidence>
<keyword evidence="8 12" id="KW-0594">Phospholipid biosynthesis</keyword>
<dbReference type="UniPathway" id="UPA00558">
    <property type="reaction ID" value="UER00616"/>
</dbReference>
<keyword evidence="9 12" id="KW-0456">Lyase</keyword>
<comment type="pathway">
    <text evidence="1">Lipid metabolism.</text>
</comment>
<feature type="active site" description="Charge relay system; for autoendoproteolytic cleavage activity" evidence="12">
    <location>
        <position position="148"/>
    </location>
</feature>
<keyword evidence="3 12" id="KW-0444">Lipid biosynthesis</keyword>
<evidence type="ECO:0000256" key="4">
    <source>
        <dbReference type="ARBA" id="ARBA00022793"/>
    </source>
</evidence>
<keyword evidence="6 12" id="KW-0472">Membrane</keyword>
<keyword evidence="2 12" id="KW-1003">Cell membrane</keyword>
<dbReference type="GO" id="GO:0006646">
    <property type="term" value="P:phosphatidylethanolamine biosynthetic process"/>
    <property type="evidence" value="ECO:0007669"/>
    <property type="project" value="UniProtKB-UniRule"/>
</dbReference>
<sequence>MSLGDRLRALLQYPLPQHALSRLAGPVVRCRWRPFRSALIRWFVRRYRVELEEAEHADPAAYPHFDAFFTRALAPGTRPGPAAAEALAAPVDGTVSEVGRIEDGRIYQAKGRHYTAAELLGDEAEAARYEGGHFITLYLSPRDYHRIHAPAAGRLVSSHYLPGRLFSVNPATTRAVPRLFARNERLATRLETAVGPVGLVMVGALMVAGIETTWGGWITPPHRRHARRRDHDGPDFHRGDEMGRFHIGSTVILLLPPRASTTWSPGLTPGTPVRLGQPLASLATGVDQYHPE</sequence>
<protein>
    <recommendedName>
        <fullName evidence="12">Phosphatidylserine decarboxylase proenzyme</fullName>
        <ecNumber evidence="12">4.1.1.65</ecNumber>
    </recommendedName>
    <component>
        <recommendedName>
            <fullName evidence="12">Phosphatidylserine decarboxylase alpha chain</fullName>
        </recommendedName>
    </component>
    <component>
        <recommendedName>
            <fullName evidence="12">Phosphatidylserine decarboxylase beta chain</fullName>
        </recommendedName>
    </component>
</protein>
<dbReference type="Pfam" id="PF02666">
    <property type="entry name" value="PS_Dcarbxylase"/>
    <property type="match status" value="1"/>
</dbReference>
<comment type="catalytic activity">
    <reaction evidence="12">
        <text>a 1,2-diacyl-sn-glycero-3-phospho-L-serine + H(+) = a 1,2-diacyl-sn-glycero-3-phosphoethanolamine + CO2</text>
        <dbReference type="Rhea" id="RHEA:20828"/>
        <dbReference type="ChEBI" id="CHEBI:15378"/>
        <dbReference type="ChEBI" id="CHEBI:16526"/>
        <dbReference type="ChEBI" id="CHEBI:57262"/>
        <dbReference type="ChEBI" id="CHEBI:64612"/>
        <dbReference type="EC" id="4.1.1.65"/>
    </reaction>
</comment>
<evidence type="ECO:0000256" key="11">
    <source>
        <dbReference type="ARBA" id="ARBA00023317"/>
    </source>
</evidence>
<evidence type="ECO:0000256" key="7">
    <source>
        <dbReference type="ARBA" id="ARBA00023145"/>
    </source>
</evidence>
<dbReference type="InterPro" id="IPR003817">
    <property type="entry name" value="PS_Dcarbxylase"/>
</dbReference>
<evidence type="ECO:0000256" key="10">
    <source>
        <dbReference type="ARBA" id="ARBA00023264"/>
    </source>
</evidence>
<feature type="site" description="Cleavage (non-hydrolytic); by autocatalysis" evidence="12">
    <location>
        <begin position="248"/>
        <end position="249"/>
    </location>
</feature>
<feature type="chain" id="PRO_5023396927" description="Phosphatidylserine decarboxylase alpha chain" evidence="12">
    <location>
        <begin position="249"/>
        <end position="292"/>
    </location>
</feature>
<dbReference type="HAMAP" id="MF_00662">
    <property type="entry name" value="PS_decarb_PSD_B_type1"/>
    <property type="match status" value="1"/>
</dbReference>
<dbReference type="RefSeq" id="WP_093428640.1">
    <property type="nucleotide sequence ID" value="NZ_FOMJ01000007.1"/>
</dbReference>